<feature type="region of interest" description="Disordered" evidence="1">
    <location>
        <begin position="1"/>
        <end position="84"/>
    </location>
</feature>
<feature type="region of interest" description="Disordered" evidence="1">
    <location>
        <begin position="106"/>
        <end position="172"/>
    </location>
</feature>
<evidence type="ECO:0000256" key="1">
    <source>
        <dbReference type="SAM" id="MobiDB-lite"/>
    </source>
</evidence>
<keyword evidence="2" id="KW-0472">Membrane</keyword>
<keyword evidence="4" id="KW-1185">Reference proteome</keyword>
<evidence type="ECO:0000313" key="3">
    <source>
        <dbReference type="EMBL" id="SEF82092.1"/>
    </source>
</evidence>
<dbReference type="Gene3D" id="2.120.10.10">
    <property type="match status" value="2"/>
</dbReference>
<sequence>MTATTPGPDSAEMLATAPDAPDASDEHPTEPFQRIEVAAAQDAGATPAHSGEPAADEAAGTRTGRSPGRKRVRGMPSASPWQRSHAVWHRAGVDWVHAAATIPAADGPAPQAEEFEPEPAEPRQDPAPAASRTPTPAPAPVSEVPVTPAVPVARPARTGALPPSRRTSGGSRRPLLAAAVAAVLVAGAGGYLVLGGEEDAPRRTVRQPGAVLADPWFAVDPAAKTDGLVQQLTGVAGEGATLIAVGGETGGPDRARFLVSADGGRSWRTARVRAADGGEPPPAEMPRRVTGGAGRWVALGGPAVQAEDAAGPTVVWTSKDGLTWTRQPAVAAFGPQDRVMSLARTSTGFMAVGTTDAGDGTRGVLWTSADGSAWQRVDRTSIGDVVTLDRVAASGGTVVVRGTVRKKVTKVERKGGKKRKVTRTVEESGRWRSADGGRTWSQVDVSQAQGSYGALTGLVGGPGGFFATREAKQTTGSKKRRKTVRYSVVWSSPDGARWTPAGRIQPGGYARLERLAGSPAGLAALADVGDGKKAVLRSGDGRTWQRAGEVSGPDIGGMAALGGTVALAGSKGGDGYLALPGTGEVNLATVPGAVRTERAITALVPDGARLVAVGSTNGEPAAWVGPSTRAWQRASGLNGDPDPQTRRWLSDAVRGDDGWLAVGRHGDSPLLFTSTDAATWEKGRSLPGKGFAESAAFGPGGYVAAGQYGRWAAVWHSADLKKWTRGSGAGEGRMRDVTAVPGGYVAVGARPGPKGDRPAAWTSTDGRKWTAVRMPAPPPGAASGMLTRVAARGDVLVAIGSGKTGAPEQPYPFTAVSADGGKTWQVQTLPGGAAGGTVTAVTATPTGHVVAGTTGNPGGKDVAVWSSADGRTWKAVLAHGTGLDGPGDQRLTALAVVGGELVAVGMTGDHRGDTPTFWRTRLP</sequence>
<dbReference type="EMBL" id="FNVO01000002">
    <property type="protein sequence ID" value="SEF82092.1"/>
    <property type="molecule type" value="Genomic_DNA"/>
</dbReference>
<dbReference type="Proteomes" id="UP000236723">
    <property type="component" value="Unassembled WGS sequence"/>
</dbReference>
<dbReference type="OrthoDB" id="4894058at2"/>
<name>A0A1H5V3Q4_9ACTN</name>
<feature type="transmembrane region" description="Helical" evidence="2">
    <location>
        <begin position="175"/>
        <end position="194"/>
    </location>
</feature>
<feature type="compositionally biased region" description="Low complexity" evidence="1">
    <location>
        <begin position="126"/>
        <end position="172"/>
    </location>
</feature>
<keyword evidence="2" id="KW-0812">Transmembrane</keyword>
<dbReference type="RefSeq" id="WP_146087256.1">
    <property type="nucleotide sequence ID" value="NZ_FNVO01000002.1"/>
</dbReference>
<dbReference type="CDD" id="cd15482">
    <property type="entry name" value="Sialidase_non-viral"/>
    <property type="match status" value="1"/>
</dbReference>
<evidence type="ECO:0000256" key="2">
    <source>
        <dbReference type="SAM" id="Phobius"/>
    </source>
</evidence>
<gene>
    <name evidence="3" type="ORF">SAMN04489712_102157</name>
</gene>
<dbReference type="AlphaFoldDB" id="A0A1H5V3Q4"/>
<organism evidence="3 4">
    <name type="scientific">Thermomonospora echinospora</name>
    <dbReference type="NCBI Taxonomy" id="1992"/>
    <lineage>
        <taxon>Bacteria</taxon>
        <taxon>Bacillati</taxon>
        <taxon>Actinomycetota</taxon>
        <taxon>Actinomycetes</taxon>
        <taxon>Streptosporangiales</taxon>
        <taxon>Thermomonosporaceae</taxon>
        <taxon>Thermomonospora</taxon>
    </lineage>
</organism>
<dbReference type="SUPFAM" id="SSF110296">
    <property type="entry name" value="Oligoxyloglucan reducing end-specific cellobiohydrolase"/>
    <property type="match status" value="2"/>
</dbReference>
<accession>A0A1H5V3Q4</accession>
<keyword evidence="2" id="KW-1133">Transmembrane helix</keyword>
<reference evidence="4" key="1">
    <citation type="submission" date="2016-10" db="EMBL/GenBank/DDBJ databases">
        <authorList>
            <person name="Varghese N."/>
            <person name="Submissions S."/>
        </authorList>
    </citation>
    <scope>NUCLEOTIDE SEQUENCE [LARGE SCALE GENOMIC DNA]</scope>
    <source>
        <strain evidence="4">DSM 43163</strain>
    </source>
</reference>
<proteinExistence type="predicted"/>
<evidence type="ECO:0000313" key="4">
    <source>
        <dbReference type="Proteomes" id="UP000236723"/>
    </source>
</evidence>
<protein>
    <submittedName>
        <fullName evidence="3">Uncharacterized protein</fullName>
    </submittedName>
</protein>